<reference evidence="7" key="2">
    <citation type="submission" date="2014-05" db="EMBL/GenBank/DDBJ databases">
        <title>Complete Genome sequence of Neisseria elongata subsp. glycolytica.</title>
        <authorList>
            <person name="Veyrier F.J."/>
            <person name="Taha M.-K."/>
        </authorList>
    </citation>
    <scope>NUCLEOTIDE SEQUENCE [LARGE SCALE GENOMIC DNA]</scope>
    <source>
        <strain evidence="7">ATCC 29315</strain>
    </source>
</reference>
<gene>
    <name evidence="5" type="ORF">NEIELOOT_02529</name>
    <name evidence="4" type="ORF">NELON_04580</name>
</gene>
<keyword evidence="2" id="KW-0472">Membrane</keyword>
<dbReference type="Pfam" id="PF13018">
    <property type="entry name" value="ESPR"/>
    <property type="match status" value="1"/>
</dbReference>
<feature type="transmembrane region" description="Helical" evidence="2">
    <location>
        <begin position="56"/>
        <end position="77"/>
    </location>
</feature>
<dbReference type="PATRIC" id="fig|546263.7.peg.971"/>
<sequence>MNKNRHKIVFNRRRGILMAVAETAVGQGKSPGERSGGETGGGNGSLKTHSGCRLHLGTLAFSLLLGFGSALIVPAAAADIQADKSAPKSQQPVILQTGNGLPQVNKCHSIKQIV</sequence>
<dbReference type="Proteomes" id="UP000031392">
    <property type="component" value="Chromosome"/>
</dbReference>
<feature type="domain" description="ESPR" evidence="3">
    <location>
        <begin position="1"/>
        <end position="46"/>
    </location>
</feature>
<dbReference type="Proteomes" id="UP000005536">
    <property type="component" value="Unassembled WGS sequence"/>
</dbReference>
<keyword evidence="2" id="KW-1133">Transmembrane helix</keyword>
<keyword evidence="7" id="KW-1185">Reference proteome</keyword>
<feature type="region of interest" description="Disordered" evidence="1">
    <location>
        <begin position="23"/>
        <end position="47"/>
    </location>
</feature>
<evidence type="ECO:0000313" key="5">
    <source>
        <dbReference type="EMBL" id="EFE48555.1"/>
    </source>
</evidence>
<dbReference type="InterPro" id="IPR024973">
    <property type="entry name" value="ESPR"/>
</dbReference>
<keyword evidence="2" id="KW-0812">Transmembrane</keyword>
<dbReference type="KEGG" id="nel:NELON_04580"/>
<organism evidence="5 6">
    <name type="scientific">Neisseria elongata subsp. glycolytica ATCC 29315</name>
    <dbReference type="NCBI Taxonomy" id="546263"/>
    <lineage>
        <taxon>Bacteria</taxon>
        <taxon>Pseudomonadati</taxon>
        <taxon>Pseudomonadota</taxon>
        <taxon>Betaproteobacteria</taxon>
        <taxon>Neisseriales</taxon>
        <taxon>Neisseriaceae</taxon>
        <taxon>Neisseria</taxon>
    </lineage>
</organism>
<dbReference type="STRING" id="546263.NELON_04580"/>
<evidence type="ECO:0000256" key="2">
    <source>
        <dbReference type="SAM" id="Phobius"/>
    </source>
</evidence>
<dbReference type="RefSeq" id="WP_003774475.1">
    <property type="nucleotide sequence ID" value="NZ_CP007726.1"/>
</dbReference>
<accession>D4DTX2</accession>
<evidence type="ECO:0000313" key="4">
    <source>
        <dbReference type="EMBL" id="AJE18239.1"/>
    </source>
</evidence>
<evidence type="ECO:0000313" key="6">
    <source>
        <dbReference type="Proteomes" id="UP000005536"/>
    </source>
</evidence>
<dbReference type="HOGENOM" id="CLU_170295_0_0_4"/>
<dbReference type="EMBL" id="ADBF01000253">
    <property type="protein sequence ID" value="EFE48555.1"/>
    <property type="molecule type" value="Genomic_DNA"/>
</dbReference>
<proteinExistence type="predicted"/>
<evidence type="ECO:0000256" key="1">
    <source>
        <dbReference type="SAM" id="MobiDB-lite"/>
    </source>
</evidence>
<evidence type="ECO:0000259" key="3">
    <source>
        <dbReference type="Pfam" id="PF13018"/>
    </source>
</evidence>
<protein>
    <recommendedName>
        <fullName evidence="3">ESPR domain-containing protein</fullName>
    </recommendedName>
</protein>
<dbReference type="AlphaFoldDB" id="D4DTX2"/>
<reference evidence="5 6" key="1">
    <citation type="submission" date="2010-02" db="EMBL/GenBank/DDBJ databases">
        <authorList>
            <person name="Weinstock G."/>
            <person name="Sodergren E."/>
            <person name="Clifton S."/>
            <person name="Fulton L."/>
            <person name="Fulton B."/>
            <person name="Courtney L."/>
            <person name="Fronick C."/>
            <person name="Harrison M."/>
            <person name="Strong C."/>
            <person name="Farmer C."/>
            <person name="Delahaunty K."/>
            <person name="Markovic C."/>
            <person name="Hall O."/>
            <person name="Minx P."/>
            <person name="Tomlinson C."/>
            <person name="Mitreva M."/>
            <person name="Nelson J."/>
            <person name="Hou S."/>
            <person name="Wollam A."/>
            <person name="Pepin K.H."/>
            <person name="Johnson M."/>
            <person name="Bhonagiri V."/>
            <person name="Zhang X."/>
            <person name="Suruliraj S."/>
            <person name="Warren W."/>
            <person name="Chinwalla A."/>
            <person name="Mardis E.R."/>
            <person name="Wilson R.K."/>
        </authorList>
    </citation>
    <scope>NUCLEOTIDE SEQUENCE [LARGE SCALE GENOMIC DNA]</scope>
    <source>
        <strain evidence="5 6">ATCC 29315</strain>
    </source>
</reference>
<name>D4DTX2_NEIEG</name>
<dbReference type="EMBL" id="CP007726">
    <property type="protein sequence ID" value="AJE18239.1"/>
    <property type="molecule type" value="Genomic_DNA"/>
</dbReference>
<reference evidence="4 7" key="3">
    <citation type="journal article" date="2015" name="PLoS Genet.">
        <title>Common Cell Shape Evolution of Two Nasopharyngeal Pathogens.</title>
        <authorList>
            <person name="Veyrier F.J."/>
            <person name="Biais N."/>
            <person name="Morales P."/>
            <person name="Belkacem N."/>
            <person name="Guilhen C."/>
            <person name="Ranjeva S."/>
            <person name="Sismeiro O."/>
            <person name="Pehau-Arnaudet G."/>
            <person name="Rocha E.P."/>
            <person name="Werts C."/>
            <person name="Taha M.K."/>
            <person name="Boneca I.G."/>
        </authorList>
    </citation>
    <scope>NUCLEOTIDE SEQUENCE [LARGE SCALE GENOMIC DNA]</scope>
    <source>
        <strain evidence="4 7">ATCC 29315</strain>
    </source>
</reference>
<evidence type="ECO:0000313" key="7">
    <source>
        <dbReference type="Proteomes" id="UP000031392"/>
    </source>
</evidence>